<dbReference type="PANTHER" id="PTHR28035:SF1">
    <property type="entry name" value="MITOCHONDRIAL DISTRIBUTION AND MORPHOLOGY PROTEIN 10"/>
    <property type="match status" value="1"/>
</dbReference>
<comment type="subunit">
    <text evidence="6">Component of the ER-mitochondria encounter structure (ERMES) or MDM complex, composed of MMM1, MDM10, MDM12 and MDM34. Associates with the mitochondrial outer membrane sorting assembly machinery SAM(core) complex.</text>
</comment>
<dbReference type="GO" id="GO:0001401">
    <property type="term" value="C:SAM complex"/>
    <property type="evidence" value="ECO:0007669"/>
    <property type="project" value="TreeGrafter"/>
</dbReference>
<dbReference type="EMBL" id="KN824377">
    <property type="protein sequence ID" value="KIM21604.1"/>
    <property type="molecule type" value="Genomic_DNA"/>
</dbReference>
<evidence type="ECO:0000256" key="1">
    <source>
        <dbReference type="ARBA" id="ARBA00022452"/>
    </source>
</evidence>
<dbReference type="HOGENOM" id="CLU_026505_2_0_1"/>
<evidence type="ECO:0000313" key="7">
    <source>
        <dbReference type="EMBL" id="KIM21604.1"/>
    </source>
</evidence>
<comment type="similarity">
    <text evidence="6">Belongs to the MDM10 family.</text>
</comment>
<sequence length="419" mass="47002">MQPFASYILRKYYEATGWNEDNLYSNLTRSSNAILDFQVPRGLHFHVSKSPNNKFKTTYSLNALPSLNGSLGYIFTSCDLQLNSSTDVRIRDVVQHFKVYDQPRAPEARPEVWLGGERVDRRYYLMYGRLYVPTGRLDALYSTRLGSSWQIVAAAISEQRGQYAAQRAKNSRRPETADHSNILLNLQHDRGKWCSEYTWSAADGLWGARALYNFGKTVEEEGHDKIRRREKRVDEEDAMEGGLKGRISAGAEIYFSAREKSGGVSTAVRFTTVPDATPPSSQLHDAVVPSQPPTTITAVLNPILGHISAAYASRVSQDLALCSRFDFNVYSYESEWTMGAEWWVKRSSQSADPVPQEVLGPADEETQSVLKARISTNYDVSLFWEGRLSNVLLGIGVVSDLGNRSRPVRALGLEVAYFS</sequence>
<protein>
    <recommendedName>
        <fullName evidence="6">Mitochondrial distribution and morphology protein 10</fullName>
    </recommendedName>
    <alternativeName>
        <fullName evidence="6">Mitochondrial inheritance component MDM10</fullName>
    </alternativeName>
</protein>
<dbReference type="HAMAP" id="MF_03102">
    <property type="entry name" value="Mdm10"/>
    <property type="match status" value="1"/>
</dbReference>
<evidence type="ECO:0000256" key="4">
    <source>
        <dbReference type="ARBA" id="ARBA00023128"/>
    </source>
</evidence>
<reference evidence="7 8" key="1">
    <citation type="submission" date="2014-04" db="EMBL/GenBank/DDBJ databases">
        <authorList>
            <consortium name="DOE Joint Genome Institute"/>
            <person name="Kuo A."/>
            <person name="Zuccaro A."/>
            <person name="Kohler A."/>
            <person name="Nagy L.G."/>
            <person name="Floudas D."/>
            <person name="Copeland A."/>
            <person name="Barry K.W."/>
            <person name="Cichocki N."/>
            <person name="Veneault-Fourrey C."/>
            <person name="LaButti K."/>
            <person name="Lindquist E.A."/>
            <person name="Lipzen A."/>
            <person name="Lundell T."/>
            <person name="Morin E."/>
            <person name="Murat C."/>
            <person name="Sun H."/>
            <person name="Tunlid A."/>
            <person name="Henrissat B."/>
            <person name="Grigoriev I.V."/>
            <person name="Hibbett D.S."/>
            <person name="Martin F."/>
            <person name="Nordberg H.P."/>
            <person name="Cantor M.N."/>
            <person name="Hua S.X."/>
        </authorList>
    </citation>
    <scope>NUCLEOTIDE SEQUENCE [LARGE SCALE GENOMIC DNA]</scope>
    <source>
        <strain evidence="7 8">MAFF 305830</strain>
    </source>
</reference>
<evidence type="ECO:0000256" key="2">
    <source>
        <dbReference type="ARBA" id="ARBA00022692"/>
    </source>
</evidence>
<keyword evidence="4 6" id="KW-0496">Mitochondrion</keyword>
<keyword evidence="3 6" id="KW-1000">Mitochondrion outer membrane</keyword>
<keyword evidence="8" id="KW-1185">Reference proteome</keyword>
<proteinExistence type="inferred from homology"/>
<dbReference type="InterPro" id="IPR027539">
    <property type="entry name" value="Mdm10"/>
</dbReference>
<dbReference type="AlphaFoldDB" id="A0A0C3ANM7"/>
<reference evidence="8" key="2">
    <citation type="submission" date="2015-01" db="EMBL/GenBank/DDBJ databases">
        <title>Evolutionary Origins and Diversification of the Mycorrhizal Mutualists.</title>
        <authorList>
            <consortium name="DOE Joint Genome Institute"/>
            <consortium name="Mycorrhizal Genomics Consortium"/>
            <person name="Kohler A."/>
            <person name="Kuo A."/>
            <person name="Nagy L.G."/>
            <person name="Floudas D."/>
            <person name="Copeland A."/>
            <person name="Barry K.W."/>
            <person name="Cichocki N."/>
            <person name="Veneault-Fourrey C."/>
            <person name="LaButti K."/>
            <person name="Lindquist E.A."/>
            <person name="Lipzen A."/>
            <person name="Lundell T."/>
            <person name="Morin E."/>
            <person name="Murat C."/>
            <person name="Riley R."/>
            <person name="Ohm R."/>
            <person name="Sun H."/>
            <person name="Tunlid A."/>
            <person name="Henrissat B."/>
            <person name="Grigoriev I.V."/>
            <person name="Hibbett D.S."/>
            <person name="Martin F."/>
        </authorList>
    </citation>
    <scope>NUCLEOTIDE SEQUENCE [LARGE SCALE GENOMIC DNA]</scope>
    <source>
        <strain evidence="8">MAFF 305830</strain>
    </source>
</reference>
<keyword evidence="5 6" id="KW-0472">Membrane</keyword>
<keyword evidence="2 6" id="KW-0812">Transmembrane</keyword>
<accession>A0A0C3ANM7</accession>
<dbReference type="GO" id="GO:0045040">
    <property type="term" value="P:protein insertion into mitochondrial outer membrane"/>
    <property type="evidence" value="ECO:0007669"/>
    <property type="project" value="UniProtKB-UniRule"/>
</dbReference>
<evidence type="ECO:0000256" key="3">
    <source>
        <dbReference type="ARBA" id="ARBA00022787"/>
    </source>
</evidence>
<organism evidence="7 8">
    <name type="scientific">Serendipita vermifera MAFF 305830</name>
    <dbReference type="NCBI Taxonomy" id="933852"/>
    <lineage>
        <taxon>Eukaryota</taxon>
        <taxon>Fungi</taxon>
        <taxon>Dikarya</taxon>
        <taxon>Basidiomycota</taxon>
        <taxon>Agaricomycotina</taxon>
        <taxon>Agaricomycetes</taxon>
        <taxon>Sebacinales</taxon>
        <taxon>Serendipitaceae</taxon>
        <taxon>Serendipita</taxon>
    </lineage>
</organism>
<dbReference type="GO" id="GO:0051654">
    <property type="term" value="P:establishment of mitochondrion localization"/>
    <property type="evidence" value="ECO:0007669"/>
    <property type="project" value="TreeGrafter"/>
</dbReference>
<name>A0A0C3ANM7_SERVB</name>
<dbReference type="GO" id="GO:0032865">
    <property type="term" value="C:ERMES complex"/>
    <property type="evidence" value="ECO:0007669"/>
    <property type="project" value="UniProtKB-UniRule"/>
</dbReference>
<evidence type="ECO:0000313" key="8">
    <source>
        <dbReference type="Proteomes" id="UP000054097"/>
    </source>
</evidence>
<comment type="domain">
    <text evidence="6">Lacks alpha-helical transmembrane segments, suggesting that it resides in the membrane via beta-sheet conformations similar to those predicted for other outer membrane proteins and porin.</text>
</comment>
<dbReference type="OrthoDB" id="2103793at2759"/>
<dbReference type="GO" id="GO:0070096">
    <property type="term" value="P:mitochondrial outer membrane translocase complex assembly"/>
    <property type="evidence" value="ECO:0007669"/>
    <property type="project" value="UniProtKB-UniRule"/>
</dbReference>
<keyword evidence="1 6" id="KW-1134">Transmembrane beta strand</keyword>
<evidence type="ECO:0000256" key="6">
    <source>
        <dbReference type="HAMAP-Rule" id="MF_03102"/>
    </source>
</evidence>
<dbReference type="PANTHER" id="PTHR28035">
    <property type="entry name" value="MITOCHONDRIAL DISTRIBUTION AND MORPHOLOGY PROTEIN 10"/>
    <property type="match status" value="1"/>
</dbReference>
<dbReference type="Proteomes" id="UP000054097">
    <property type="component" value="Unassembled WGS sequence"/>
</dbReference>
<dbReference type="STRING" id="933852.A0A0C3ANM7"/>
<dbReference type="GO" id="GO:1990456">
    <property type="term" value="P:mitochondrion-endoplasmic reticulum membrane tethering"/>
    <property type="evidence" value="ECO:0007669"/>
    <property type="project" value="UniProtKB-UniRule"/>
</dbReference>
<evidence type="ECO:0000256" key="5">
    <source>
        <dbReference type="ARBA" id="ARBA00023136"/>
    </source>
</evidence>
<gene>
    <name evidence="6" type="primary">MDM10</name>
    <name evidence="7" type="ORF">M408DRAFT_80296</name>
</gene>
<dbReference type="GO" id="GO:0015914">
    <property type="term" value="P:phospholipid transport"/>
    <property type="evidence" value="ECO:0007669"/>
    <property type="project" value="TreeGrafter"/>
</dbReference>
<dbReference type="Pfam" id="PF12519">
    <property type="entry name" value="MDM10"/>
    <property type="match status" value="2"/>
</dbReference>
<comment type="function">
    <text evidence="6">Component of the ERMES/MDM complex, which serves as a molecular tether to connect the endoplasmic reticulum and mitochondria. Components of this complex are involved in the control of mitochondrial shape and protein biogenesis and may function in phospholipid exchange. MDM10 is involved in the late assembly steps of the general translocase of the mitochondrial outer membrane (TOM complex). Functions in the TOM40-specific route of the assembly of outer membrane beta-barrel proteins, including the association of TOM40 with the receptor TOM22 and small TOM proteins. Can associate with the SAM(core) complex as well as the MDM12-MMM1 complex, both involved in late steps of the major beta-barrel assembly pathway, that is responsible for biogenesis of all outer membrane beta-barrel proteins. May act as a switch that shuttles between both complexes and channels precursor proteins into the TOM40-specific pathway. Plays a role in mitochondrial morphology and in the inheritance of mitochondria.</text>
</comment>
<comment type="subcellular location">
    <subcellularLocation>
        <location evidence="6">Mitochondrion outer membrane</location>
        <topology evidence="6">Multi-pass membrane protein</topology>
    </subcellularLocation>
    <text evidence="6">The ERMES/MDM complex localizes to a few discrete foci (around 10 per single cell), that represent mitochondria-endoplasmic reticulum junctions. These foci are often found next to mtDNA nucleoids.</text>
</comment>